<accession>A0A542YQC5</accession>
<sequence>MNVAQTLSLVVPAVQDFKRRSMTRSDGEQTLFPTLVALRDDRVLCVVTAPRPAITLSCAPTVAVGLAPQSLVFAAQVNLPAQEATEDHEGQQAGSGLAYTTMSRDRQAAMAVQRYAPGPDGELLFGRPAKAEPQDRSVMDALAGAMSHQPLDPATVVDKQASGAKGDKVYLPAERGRHVLDSSTATALLGKVKGVAGSVLFLAGSPAHATNLLGHGMPQELLLGHGAD</sequence>
<evidence type="ECO:0000313" key="2">
    <source>
        <dbReference type="Proteomes" id="UP000319516"/>
    </source>
</evidence>
<evidence type="ECO:0000313" key="1">
    <source>
        <dbReference type="EMBL" id="TQL50251.1"/>
    </source>
</evidence>
<dbReference type="Proteomes" id="UP000319516">
    <property type="component" value="Unassembled WGS sequence"/>
</dbReference>
<proteinExistence type="predicted"/>
<comment type="caution">
    <text evidence="1">The sequence shown here is derived from an EMBL/GenBank/DDBJ whole genome shotgun (WGS) entry which is preliminary data.</text>
</comment>
<reference evidence="1 2" key="1">
    <citation type="submission" date="2019-06" db="EMBL/GenBank/DDBJ databases">
        <title>Sequencing the genomes of 1000 actinobacteria strains.</title>
        <authorList>
            <person name="Klenk H.-P."/>
        </authorList>
    </citation>
    <scope>NUCLEOTIDE SEQUENCE [LARGE SCALE GENOMIC DNA]</scope>
    <source>
        <strain evidence="1 2">DSM 12335</strain>
    </source>
</reference>
<dbReference type="EMBL" id="VFOP01000001">
    <property type="protein sequence ID" value="TQL50251.1"/>
    <property type="molecule type" value="Genomic_DNA"/>
</dbReference>
<dbReference type="OrthoDB" id="4861082at2"/>
<name>A0A542YQC5_9MICO</name>
<dbReference type="RefSeq" id="WP_141784404.1">
    <property type="nucleotide sequence ID" value="NZ_BAAAIK010000004.1"/>
</dbReference>
<protein>
    <submittedName>
        <fullName evidence="1">Uncharacterized protein</fullName>
    </submittedName>
</protein>
<dbReference type="AlphaFoldDB" id="A0A542YQC5"/>
<organism evidence="1 2">
    <name type="scientific">Ornithinicoccus hortensis</name>
    <dbReference type="NCBI Taxonomy" id="82346"/>
    <lineage>
        <taxon>Bacteria</taxon>
        <taxon>Bacillati</taxon>
        <taxon>Actinomycetota</taxon>
        <taxon>Actinomycetes</taxon>
        <taxon>Micrococcales</taxon>
        <taxon>Intrasporangiaceae</taxon>
        <taxon>Ornithinicoccus</taxon>
    </lineage>
</organism>
<keyword evidence="2" id="KW-1185">Reference proteome</keyword>
<gene>
    <name evidence="1" type="ORF">FB467_1355</name>
</gene>